<name>A0A2M9A590_9BACT</name>
<dbReference type="PANTHER" id="PTHR33209:SF2">
    <property type="entry name" value="CHROMOSOME UNDETERMINED SCAFFOLD_55, WHOLE GENOME SHOTGUN SEQUENCE"/>
    <property type="match status" value="1"/>
</dbReference>
<dbReference type="EMBL" id="PGEX01000001">
    <property type="protein sequence ID" value="PJJ40880.1"/>
    <property type="molecule type" value="Genomic_DNA"/>
</dbReference>
<evidence type="ECO:0000259" key="5">
    <source>
        <dbReference type="Pfam" id="PF01343"/>
    </source>
</evidence>
<protein>
    <submittedName>
        <fullName evidence="6">Protease-4</fullName>
    </submittedName>
</protein>
<dbReference type="InterPro" id="IPR047217">
    <property type="entry name" value="S49_SppA_67K_type_N"/>
</dbReference>
<dbReference type="AlphaFoldDB" id="A0A2M9A590"/>
<evidence type="ECO:0000313" key="6">
    <source>
        <dbReference type="EMBL" id="PJJ40880.1"/>
    </source>
</evidence>
<evidence type="ECO:0000256" key="1">
    <source>
        <dbReference type="ARBA" id="ARBA00008683"/>
    </source>
</evidence>
<dbReference type="SUPFAM" id="SSF52096">
    <property type="entry name" value="ClpP/crotonase"/>
    <property type="match status" value="2"/>
</dbReference>
<dbReference type="Proteomes" id="UP000231134">
    <property type="component" value="Unassembled WGS sequence"/>
</dbReference>
<dbReference type="InterPro" id="IPR002142">
    <property type="entry name" value="Peptidase_S49"/>
</dbReference>
<dbReference type="InterPro" id="IPR004635">
    <property type="entry name" value="Pept_S49_SppA"/>
</dbReference>
<keyword evidence="2 6" id="KW-0645">Protease</keyword>
<dbReference type="InterPro" id="IPR029045">
    <property type="entry name" value="ClpP/crotonase-like_dom_sf"/>
</dbReference>
<evidence type="ECO:0000256" key="3">
    <source>
        <dbReference type="ARBA" id="ARBA00022801"/>
    </source>
</evidence>
<dbReference type="NCBIfam" id="TIGR00706">
    <property type="entry name" value="SppA_dom"/>
    <property type="match status" value="1"/>
</dbReference>
<sequence>MKKYIAQILFTLTVTSFAYLPGEWMFPSLPNSNGLFGNPAGLSAFDSPGAVLNFGCTKDDVYEMSLGANGDYFGASFEYRSDYEGVDESRWNWISSIPMLDRLAFLGISVGAFRSADFDGTDFSMTPGILVRPFNWLALGFDSRHALQFGPEKQRRMQEYGATVRLWDGFSVSYAGVNQSTHRLLLQADLKLLNVGVQIPLHGKEDYRVYLSHAFGRTVHGTLSIDNDWKPRHFSIGYHSARIADANMLSRVVRVPLSMPLKETEQGFSFFGKQSLSLESLRENFELLLADGSAEVIIFDFSGYKAGTAISKEIERGIAKLNIQGRVTVAYLDEIRPTTLLAASSASKIVLEPSARVNYRGVGGEVLYYKGFFDWIGVKVELLRHGAYKSAVEPYTADSMSVEARSNYETLYKDWWRSMTADSRVRISNTESLDSMMAHPSLLAQDAKRVGLVDTLLYLDEVAPYVLKTLYGIEAPFVMVSDFVPKAGLRIFDEDWRPRSRIALLNIEGSIVDGSGGYDPITGTRSTGSAEVLDALGNLMHSPEYSALIVRINSPGGSAQASDEIWHRLRTIAKTRMPVIASIGDMGASGGYYIACGANEIIAEKASIIGSIGIFGGKVSFKGLLDKLKLRMEPIKTHPHADAEGQGREFDDEEKQALQNYMDAFYDRFLGVVSEATELSKDSLDKSLAGGRVFTGSQGVQNGLVHRIGGMDLAITEAKRLAGISERRPVVLQSILTDDSYISRSFSDQIRLMDWLNSVEKTQVWALFVAPPLPF</sequence>
<dbReference type="Pfam" id="PF01343">
    <property type="entry name" value="Peptidase_S49"/>
    <property type="match status" value="2"/>
</dbReference>
<dbReference type="RefSeq" id="WP_100424915.1">
    <property type="nucleotide sequence ID" value="NZ_PGEX01000001.1"/>
</dbReference>
<reference evidence="6 7" key="1">
    <citation type="submission" date="2017-11" db="EMBL/GenBank/DDBJ databases">
        <title>Animal gut microbial communities from fecal samples from Wisconsin, USA.</title>
        <authorList>
            <person name="Neumann A."/>
        </authorList>
    </citation>
    <scope>NUCLEOTIDE SEQUENCE [LARGE SCALE GENOMIC DNA]</scope>
    <source>
        <strain evidence="6 7">UWS3</strain>
    </source>
</reference>
<feature type="domain" description="Peptidase S49" evidence="5">
    <location>
        <begin position="574"/>
        <end position="724"/>
    </location>
</feature>
<keyword evidence="4" id="KW-0720">Serine protease</keyword>
<keyword evidence="7" id="KW-1185">Reference proteome</keyword>
<dbReference type="InterPro" id="IPR047272">
    <property type="entry name" value="S49_SppA_C"/>
</dbReference>
<accession>A0A2M9A590</accession>
<gene>
    <name evidence="6" type="ORF">BGX16_0832</name>
</gene>
<dbReference type="Gene3D" id="6.20.330.10">
    <property type="match status" value="1"/>
</dbReference>
<evidence type="ECO:0000256" key="2">
    <source>
        <dbReference type="ARBA" id="ARBA00022670"/>
    </source>
</evidence>
<dbReference type="Gene3D" id="3.90.226.10">
    <property type="entry name" value="2-enoyl-CoA Hydratase, Chain A, domain 1"/>
    <property type="match status" value="1"/>
</dbReference>
<dbReference type="Gene3D" id="3.40.1750.10">
    <property type="entry name" value="peptide peptidase (sppa) like domain"/>
    <property type="match status" value="1"/>
</dbReference>
<comment type="similarity">
    <text evidence="1">Belongs to the peptidase S49 family.</text>
</comment>
<comment type="caution">
    <text evidence="6">The sequence shown here is derived from an EMBL/GenBank/DDBJ whole genome shotgun (WGS) entry which is preliminary data.</text>
</comment>
<evidence type="ECO:0000256" key="4">
    <source>
        <dbReference type="ARBA" id="ARBA00022825"/>
    </source>
</evidence>
<proteinExistence type="inferred from homology"/>
<organism evidence="6 7">
    <name type="scientific">Hallerella succinigenes</name>
    <dbReference type="NCBI Taxonomy" id="1896222"/>
    <lineage>
        <taxon>Bacteria</taxon>
        <taxon>Pseudomonadati</taxon>
        <taxon>Fibrobacterota</taxon>
        <taxon>Fibrobacteria</taxon>
        <taxon>Fibrobacterales</taxon>
        <taxon>Fibrobacteraceae</taxon>
        <taxon>Hallerella</taxon>
    </lineage>
</organism>
<keyword evidence="3" id="KW-0378">Hydrolase</keyword>
<dbReference type="GO" id="GO:0006508">
    <property type="term" value="P:proteolysis"/>
    <property type="evidence" value="ECO:0007669"/>
    <property type="project" value="UniProtKB-KW"/>
</dbReference>
<evidence type="ECO:0000313" key="7">
    <source>
        <dbReference type="Proteomes" id="UP000231134"/>
    </source>
</evidence>
<feature type="domain" description="Peptidase S49" evidence="5">
    <location>
        <begin position="331"/>
        <end position="463"/>
    </location>
</feature>
<dbReference type="PANTHER" id="PTHR33209">
    <property type="entry name" value="PROTEASE 4"/>
    <property type="match status" value="1"/>
</dbReference>
<dbReference type="CDD" id="cd07018">
    <property type="entry name" value="S49_SppA_67K_type"/>
    <property type="match status" value="1"/>
</dbReference>
<dbReference type="CDD" id="cd07023">
    <property type="entry name" value="S49_Sppa_N_C"/>
    <property type="match status" value="1"/>
</dbReference>
<dbReference type="OrthoDB" id="9764363at2"/>
<dbReference type="GO" id="GO:0008236">
    <property type="term" value="F:serine-type peptidase activity"/>
    <property type="evidence" value="ECO:0007669"/>
    <property type="project" value="UniProtKB-KW"/>
</dbReference>